<reference evidence="17 18" key="2">
    <citation type="journal article" date="2023" name="Mol. Biol. Evol.">
        <title>Genomics of Secondarily Temperate Adaptation in the Only Non-Antarctic Icefish.</title>
        <authorList>
            <person name="Rivera-Colon A.G."/>
            <person name="Rayamajhi N."/>
            <person name="Minhas B.F."/>
            <person name="Madrigal G."/>
            <person name="Bilyk K.T."/>
            <person name="Yoon V."/>
            <person name="Hune M."/>
            <person name="Gregory S."/>
            <person name="Cheng C.H.C."/>
            <person name="Catchen J.M."/>
        </authorList>
    </citation>
    <scope>NUCLEOTIDE SEQUENCE [LARGE SCALE GENOMIC DNA]</scope>
    <source>
        <strain evidence="17">JMC-PN-2008</strain>
    </source>
</reference>
<evidence type="ECO:0000256" key="9">
    <source>
        <dbReference type="ARBA" id="ARBA00071391"/>
    </source>
</evidence>
<evidence type="ECO:0000256" key="5">
    <source>
        <dbReference type="ARBA" id="ARBA00050421"/>
    </source>
</evidence>
<dbReference type="GO" id="GO:0006508">
    <property type="term" value="P:proteolysis"/>
    <property type="evidence" value="ECO:0007669"/>
    <property type="project" value="UniProtKB-KW"/>
</dbReference>
<keyword evidence="3" id="KW-0378">Hydrolase</keyword>
<evidence type="ECO:0000256" key="11">
    <source>
        <dbReference type="ARBA" id="ARBA00079301"/>
    </source>
</evidence>
<proteinExistence type="inferred from homology"/>
<dbReference type="GO" id="GO:0008233">
    <property type="term" value="F:peptidase activity"/>
    <property type="evidence" value="ECO:0007669"/>
    <property type="project" value="UniProtKB-KW"/>
</dbReference>
<keyword evidence="16" id="KW-0732">Signal</keyword>
<name>A0AAN8AJ22_ELEMC</name>
<evidence type="ECO:0000256" key="4">
    <source>
        <dbReference type="ARBA" id="ARBA00022813"/>
    </source>
</evidence>
<dbReference type="AlphaFoldDB" id="A0AAN8AJ22"/>
<feature type="site" description="Cleavage; by autolysis" evidence="15">
    <location>
        <begin position="195"/>
        <end position="196"/>
    </location>
</feature>
<dbReference type="Pfam" id="PF01112">
    <property type="entry name" value="Asparaginase_2"/>
    <property type="match status" value="1"/>
</dbReference>
<keyword evidence="2" id="KW-0645">Protease</keyword>
<accession>A0AAN8AJ22</accession>
<keyword evidence="4" id="KW-0068">Autocatalytic cleavage</keyword>
<gene>
    <name evidence="17" type="ORF">PBY51_015715</name>
</gene>
<comment type="function">
    <text evidence="6">Cleaves the GlcNAc-Asn bond which joins oligosaccharides to the peptide of asparagine-linked glycoproteins.</text>
</comment>
<organism evidence="17 18">
    <name type="scientific">Eleginops maclovinus</name>
    <name type="common">Patagonian blennie</name>
    <name type="synonym">Eleginus maclovinus</name>
    <dbReference type="NCBI Taxonomy" id="56733"/>
    <lineage>
        <taxon>Eukaryota</taxon>
        <taxon>Metazoa</taxon>
        <taxon>Chordata</taxon>
        <taxon>Craniata</taxon>
        <taxon>Vertebrata</taxon>
        <taxon>Euteleostomi</taxon>
        <taxon>Actinopterygii</taxon>
        <taxon>Neopterygii</taxon>
        <taxon>Teleostei</taxon>
        <taxon>Neoteleostei</taxon>
        <taxon>Acanthomorphata</taxon>
        <taxon>Eupercaria</taxon>
        <taxon>Perciformes</taxon>
        <taxon>Notothenioidei</taxon>
        <taxon>Eleginopidae</taxon>
        <taxon>Eleginops</taxon>
    </lineage>
</organism>
<dbReference type="PANTHER" id="PTHR10188">
    <property type="entry name" value="L-ASPARAGINASE"/>
    <property type="match status" value="1"/>
</dbReference>
<evidence type="ECO:0000313" key="17">
    <source>
        <dbReference type="EMBL" id="KAK5864476.1"/>
    </source>
</evidence>
<evidence type="ECO:0000256" key="12">
    <source>
        <dbReference type="ARBA" id="ARBA00080645"/>
    </source>
</evidence>
<dbReference type="InterPro" id="IPR029055">
    <property type="entry name" value="Ntn_hydrolases_N"/>
</dbReference>
<dbReference type="GO" id="GO:0003948">
    <property type="term" value="F:N4-(beta-N-acetylglucosaminyl)-L-asparaginase activity"/>
    <property type="evidence" value="ECO:0007669"/>
    <property type="project" value="UniProtKB-EC"/>
</dbReference>
<keyword evidence="18" id="KW-1185">Reference proteome</keyword>
<dbReference type="PANTHER" id="PTHR10188:SF6">
    <property type="entry name" value="N(4)-(BETA-N-ACETYLGLUCOSAMINYL)-L-ASPARAGINASE"/>
    <property type="match status" value="1"/>
</dbReference>
<comment type="catalytic activity">
    <reaction evidence="5">
        <text>N(4)-(beta-N-acetyl-D-glucosaminyl)-L-asparagine + H2O = N-acetyl-beta-D-glucosaminylamine + L-aspartate + H(+)</text>
        <dbReference type="Rhea" id="RHEA:11544"/>
        <dbReference type="ChEBI" id="CHEBI:15377"/>
        <dbReference type="ChEBI" id="CHEBI:15378"/>
        <dbReference type="ChEBI" id="CHEBI:15947"/>
        <dbReference type="ChEBI" id="CHEBI:29991"/>
        <dbReference type="ChEBI" id="CHEBI:58080"/>
        <dbReference type="EC" id="3.5.1.26"/>
    </reaction>
</comment>
<feature type="chain" id="PRO_5043021689" description="N(4)-(Beta-N-acetylglucosaminyl)-L-asparaginase" evidence="16">
    <location>
        <begin position="18"/>
        <end position="336"/>
    </location>
</feature>
<dbReference type="EC" id="3.5.1.26" evidence="7"/>
<dbReference type="GO" id="GO:0005764">
    <property type="term" value="C:lysosome"/>
    <property type="evidence" value="ECO:0007669"/>
    <property type="project" value="TreeGrafter"/>
</dbReference>
<dbReference type="Proteomes" id="UP001346869">
    <property type="component" value="Unassembled WGS sequence"/>
</dbReference>
<dbReference type="Gene3D" id="3.60.20.30">
    <property type="entry name" value="(Glycosyl)asparaginase"/>
    <property type="match status" value="1"/>
</dbReference>
<feature type="signal peptide" evidence="16">
    <location>
        <begin position="1"/>
        <end position="17"/>
    </location>
</feature>
<evidence type="ECO:0000256" key="15">
    <source>
        <dbReference type="PIRSR" id="PIRSR600246-3"/>
    </source>
</evidence>
<protein>
    <recommendedName>
        <fullName evidence="8">N(4)-(Beta-N-acetylglucosaminyl)-L-asparaginase</fullName>
        <ecNumber evidence="7">3.5.1.26</ecNumber>
    </recommendedName>
    <alternativeName>
        <fullName evidence="11">Aspartylglucosaminidase</fullName>
    </alternativeName>
    <alternativeName>
        <fullName evidence="10">Glycosylasparaginase</fullName>
    </alternativeName>
    <alternativeName>
        <fullName evidence="9">N(4)-(beta-N-acetylglucosaminyl)-L-asparaginase</fullName>
    </alternativeName>
    <alternativeName>
        <fullName evidence="12">N4-(N-acetyl-beta-glucosaminyl)-L-asparagine amidase</fullName>
    </alternativeName>
</protein>
<dbReference type="InterPro" id="IPR000246">
    <property type="entry name" value="Peptidase_T2"/>
</dbReference>
<evidence type="ECO:0000256" key="10">
    <source>
        <dbReference type="ARBA" id="ARBA00078726"/>
    </source>
</evidence>
<dbReference type="FunFam" id="3.60.20.30:FF:000003">
    <property type="entry name" value="N(4)-(Beta-N-acetylglucosaminyl)-L-asparaginase isoform X1"/>
    <property type="match status" value="1"/>
</dbReference>
<evidence type="ECO:0000256" key="8">
    <source>
        <dbReference type="ARBA" id="ARBA00067727"/>
    </source>
</evidence>
<comment type="caution">
    <text evidence="17">The sequence shown here is derived from an EMBL/GenBank/DDBJ whole genome shotgun (WGS) entry which is preliminary data.</text>
</comment>
<evidence type="ECO:0000256" key="1">
    <source>
        <dbReference type="ARBA" id="ARBA00010872"/>
    </source>
</evidence>
<evidence type="ECO:0000256" key="13">
    <source>
        <dbReference type="PIRSR" id="PIRSR600246-1"/>
    </source>
</evidence>
<feature type="active site" description="Nucleophile" evidence="13">
    <location>
        <position position="196"/>
    </location>
</feature>
<dbReference type="SUPFAM" id="SSF56235">
    <property type="entry name" value="N-terminal nucleophile aminohydrolases (Ntn hydrolases)"/>
    <property type="match status" value="1"/>
</dbReference>
<evidence type="ECO:0000256" key="2">
    <source>
        <dbReference type="ARBA" id="ARBA00022670"/>
    </source>
</evidence>
<feature type="binding site" evidence="14">
    <location>
        <begin position="224"/>
        <end position="227"/>
    </location>
    <ligand>
        <name>substrate</name>
    </ligand>
</feature>
<dbReference type="CDD" id="cd04513">
    <property type="entry name" value="Glycosylasparaginase"/>
    <property type="match status" value="1"/>
</dbReference>
<evidence type="ECO:0000256" key="7">
    <source>
        <dbReference type="ARBA" id="ARBA00066729"/>
    </source>
</evidence>
<evidence type="ECO:0000313" key="18">
    <source>
        <dbReference type="Proteomes" id="UP001346869"/>
    </source>
</evidence>
<dbReference type="EMBL" id="JAUZQC010000010">
    <property type="protein sequence ID" value="KAK5864476.1"/>
    <property type="molecule type" value="Genomic_DNA"/>
</dbReference>
<evidence type="ECO:0000256" key="16">
    <source>
        <dbReference type="SAM" id="SignalP"/>
    </source>
</evidence>
<comment type="similarity">
    <text evidence="1">Belongs to the Ntn-hydrolase family.</text>
</comment>
<sequence>MLLLFSTLTVLFPVGQTSLPLVINTWPFKNATAAAWSALQSGGSVLDAVEKGCARCEMEQCDGSVGYGGSPDETEETTLDAMIMNGDTMEVGAVADLRRIKNAIGVARAVMEHTEHTLLVGESASAFAENMGFIAEDLTTNNSVNIFSQWLKGNCQPNYRKNVFPDPSKSCGPYKPSATVRQNTRAQLVNTRSHDTIGMVVLDQRGHLAAGTSTNGLTHKVPGRVGDSPIVGAGAYADSSAGGAAATGDGDLMMRFLPSYLAVELMRAGADPSAACKTAISRIKRHYSDFFGAIICANTTGHYGAACNKVPGFSQFHFMVSNSESDKPLLKSVDCF</sequence>
<evidence type="ECO:0000256" key="14">
    <source>
        <dbReference type="PIRSR" id="PIRSR600246-2"/>
    </source>
</evidence>
<evidence type="ECO:0000256" key="3">
    <source>
        <dbReference type="ARBA" id="ARBA00022801"/>
    </source>
</evidence>
<feature type="binding site" evidence="14">
    <location>
        <begin position="247"/>
        <end position="250"/>
    </location>
    <ligand>
        <name>substrate</name>
    </ligand>
</feature>
<reference evidence="17 18" key="1">
    <citation type="journal article" date="2023" name="Genes (Basel)">
        <title>Chromosome-Level Genome Assembly and Circadian Gene Repertoire of the Patagonia Blennie Eleginops maclovinus-The Closest Ancestral Proxy of Antarctic Cryonotothenioids.</title>
        <authorList>
            <person name="Cheng C.C."/>
            <person name="Rivera-Colon A.G."/>
            <person name="Minhas B.F."/>
            <person name="Wilson L."/>
            <person name="Rayamajhi N."/>
            <person name="Vargas-Chacoff L."/>
            <person name="Catchen J.M."/>
        </authorList>
    </citation>
    <scope>NUCLEOTIDE SEQUENCE [LARGE SCALE GENOMIC DNA]</scope>
    <source>
        <strain evidence="17">JMC-PN-2008</strain>
    </source>
</reference>
<evidence type="ECO:0000256" key="6">
    <source>
        <dbReference type="ARBA" id="ARBA00053295"/>
    </source>
</evidence>